<reference evidence="1 2" key="1">
    <citation type="submission" date="2019-11" db="EMBL/GenBank/DDBJ databases">
        <title>Novel species isolated from a subtropical stream in China.</title>
        <authorList>
            <person name="Lu H."/>
        </authorList>
    </citation>
    <scope>NUCLEOTIDE SEQUENCE [LARGE SCALE GENOMIC DNA]</scope>
    <source>
        <strain evidence="1 2">FT25W</strain>
    </source>
</reference>
<dbReference type="AlphaFoldDB" id="A0A6L5QH37"/>
<proteinExistence type="predicted"/>
<keyword evidence="2" id="KW-1185">Reference proteome</keyword>
<evidence type="ECO:0000313" key="1">
    <source>
        <dbReference type="EMBL" id="MRX08985.1"/>
    </source>
</evidence>
<organism evidence="1 2">
    <name type="scientific">Duganella alba</name>
    <dbReference type="NCBI Taxonomy" id="2666081"/>
    <lineage>
        <taxon>Bacteria</taxon>
        <taxon>Pseudomonadati</taxon>
        <taxon>Pseudomonadota</taxon>
        <taxon>Betaproteobacteria</taxon>
        <taxon>Burkholderiales</taxon>
        <taxon>Oxalobacteraceae</taxon>
        <taxon>Telluria group</taxon>
        <taxon>Duganella</taxon>
    </lineage>
</organism>
<dbReference type="Proteomes" id="UP000481037">
    <property type="component" value="Unassembled WGS sequence"/>
</dbReference>
<protein>
    <submittedName>
        <fullName evidence="1">Uncharacterized protein</fullName>
    </submittedName>
</protein>
<comment type="caution">
    <text evidence="1">The sequence shown here is derived from an EMBL/GenBank/DDBJ whole genome shotgun (WGS) entry which is preliminary data.</text>
</comment>
<accession>A0A6L5QH37</accession>
<sequence length="321" mass="34410">MPASLSTEEPVLFHSGIFHEVRGSLALQRAAFVADQRADDAAQVPPTLFYSTDAAGLRGVIAGRALPAVLSGMSSMHAEIDAGMARLRSFVTDRLARHTDAGRRFFCEEVLAYLQRIALGNATGYESFVLRLHAGVANAAGYRLGLSTASLEVRGDASAAGGALRLARAIYSRAQQQSLLERWCAACEDSYVDALALFGAERHDSFLATCWDAFLQVAMELVVLYRDPERAAEQEWVATLLDLRPLSERANDNVQYALAANALVPYVSLPLRAQGETPGLCLQQILVDAALTGPAATAGVSAFLRHHGLFGVQVFTEGSTA</sequence>
<name>A0A6L5QH37_9BURK</name>
<dbReference type="EMBL" id="WKJM01000010">
    <property type="protein sequence ID" value="MRX08985.1"/>
    <property type="molecule type" value="Genomic_DNA"/>
</dbReference>
<evidence type="ECO:0000313" key="2">
    <source>
        <dbReference type="Proteomes" id="UP000481037"/>
    </source>
</evidence>
<gene>
    <name evidence="1" type="ORF">GJ697_14175</name>
</gene>
<dbReference type="RefSeq" id="WP_154368669.1">
    <property type="nucleotide sequence ID" value="NZ_WKJM01000010.1"/>
</dbReference>